<name>A0AAD7PRQ6_QUISA</name>
<dbReference type="GO" id="GO:0046983">
    <property type="term" value="F:protein dimerization activity"/>
    <property type="evidence" value="ECO:0007669"/>
    <property type="project" value="InterPro"/>
</dbReference>
<dbReference type="Proteomes" id="UP001163823">
    <property type="component" value="Chromosome 6"/>
</dbReference>
<evidence type="ECO:0000313" key="8">
    <source>
        <dbReference type="Proteomes" id="UP001163823"/>
    </source>
</evidence>
<dbReference type="Pfam" id="PF23173">
    <property type="entry name" value="bHLH_SAC51"/>
    <property type="match status" value="1"/>
</dbReference>
<organism evidence="7 8">
    <name type="scientific">Quillaja saponaria</name>
    <name type="common">Soap bark tree</name>
    <dbReference type="NCBI Taxonomy" id="32244"/>
    <lineage>
        <taxon>Eukaryota</taxon>
        <taxon>Viridiplantae</taxon>
        <taxon>Streptophyta</taxon>
        <taxon>Embryophyta</taxon>
        <taxon>Tracheophyta</taxon>
        <taxon>Spermatophyta</taxon>
        <taxon>Magnoliopsida</taxon>
        <taxon>eudicotyledons</taxon>
        <taxon>Gunneridae</taxon>
        <taxon>Pentapetalae</taxon>
        <taxon>rosids</taxon>
        <taxon>fabids</taxon>
        <taxon>Fabales</taxon>
        <taxon>Quillajaceae</taxon>
        <taxon>Quillaja</taxon>
    </lineage>
</organism>
<dbReference type="AlphaFoldDB" id="A0AAD7PRQ6"/>
<dbReference type="EMBL" id="JARAOO010000006">
    <property type="protein sequence ID" value="KAJ7965786.1"/>
    <property type="molecule type" value="Genomic_DNA"/>
</dbReference>
<evidence type="ECO:0000256" key="4">
    <source>
        <dbReference type="ARBA" id="ARBA00023242"/>
    </source>
</evidence>
<evidence type="ECO:0000256" key="5">
    <source>
        <dbReference type="SAM" id="MobiDB-lite"/>
    </source>
</evidence>
<dbReference type="KEGG" id="qsa:O6P43_015366"/>
<feature type="compositionally biased region" description="Polar residues" evidence="5">
    <location>
        <begin position="297"/>
        <end position="309"/>
    </location>
</feature>
<dbReference type="PANTHER" id="PTHR36066">
    <property type="entry name" value="TRANSCRIPTION FACTOR BHLH145"/>
    <property type="match status" value="1"/>
</dbReference>
<reference evidence="7" key="1">
    <citation type="journal article" date="2023" name="Science">
        <title>Elucidation of the pathway for biosynthesis of saponin adjuvants from the soapbark tree.</title>
        <authorList>
            <person name="Reed J."/>
            <person name="Orme A."/>
            <person name="El-Demerdash A."/>
            <person name="Owen C."/>
            <person name="Martin L.B.B."/>
            <person name="Misra R.C."/>
            <person name="Kikuchi S."/>
            <person name="Rejzek M."/>
            <person name="Martin A.C."/>
            <person name="Harkess A."/>
            <person name="Leebens-Mack J."/>
            <person name="Louveau T."/>
            <person name="Stephenson M.J."/>
            <person name="Osbourn A."/>
        </authorList>
    </citation>
    <scope>NUCLEOTIDE SEQUENCE</scope>
    <source>
        <strain evidence="7">S10</strain>
    </source>
</reference>
<evidence type="ECO:0000256" key="3">
    <source>
        <dbReference type="ARBA" id="ARBA00023163"/>
    </source>
</evidence>
<evidence type="ECO:0000313" key="7">
    <source>
        <dbReference type="EMBL" id="KAJ7965786.1"/>
    </source>
</evidence>
<keyword evidence="2" id="KW-0805">Transcription regulation</keyword>
<dbReference type="InterPro" id="IPR037546">
    <property type="entry name" value="SAC51-like"/>
</dbReference>
<sequence length="364" mass="40407">MGEDCGTWIPQLPFDWQSPNLHSFGAALDAGKKKTFSEYMNPGIDMVMRNGTMPVYVSPELPPLQLGKSNESHGWFYCLPRFRQAPCMPAPNFTIEGKFPAGPEKNLRENTAHPVESHCPQKQFFVVDQSGDQTTFIFDSWFGSPIQCLTSWNPKLNGVCNSKVSDHEPLNRRHLNNFQGPSLIDEYVENQGTDVQSEMHEDTEEIDALLESDDCYSTEDDEVTSTGHSPSTMTAHNKEEFFGGSTEEVASCAGKTKKRKLFDGAFNDVQLMDTASSLNLKRSCEYEDDAESKCASGYNQGSEETGSSSRNKKIRKEKIKDVLNILQSIIPGGKGKDPIVIIDEAIQCLKSLKLKAKALGLDSL</sequence>
<comment type="caution">
    <text evidence="7">The sequence shown here is derived from an EMBL/GenBank/DDBJ whole genome shotgun (WGS) entry which is preliminary data.</text>
</comment>
<proteinExistence type="predicted"/>
<comment type="subcellular location">
    <subcellularLocation>
        <location evidence="1">Nucleus</location>
    </subcellularLocation>
</comment>
<evidence type="ECO:0000256" key="1">
    <source>
        <dbReference type="ARBA" id="ARBA00004123"/>
    </source>
</evidence>
<keyword evidence="3" id="KW-0804">Transcription</keyword>
<keyword evidence="4" id="KW-0539">Nucleus</keyword>
<dbReference type="InterPro" id="IPR011598">
    <property type="entry name" value="bHLH_dom"/>
</dbReference>
<feature type="region of interest" description="Disordered" evidence="5">
    <location>
        <begin position="293"/>
        <end position="313"/>
    </location>
</feature>
<feature type="domain" description="BHLH" evidence="6">
    <location>
        <begin position="303"/>
        <end position="352"/>
    </location>
</feature>
<protein>
    <submittedName>
        <fullName evidence="7">Transcription factor</fullName>
    </submittedName>
</protein>
<dbReference type="PROSITE" id="PS50888">
    <property type="entry name" value="BHLH"/>
    <property type="match status" value="1"/>
</dbReference>
<evidence type="ECO:0000259" key="6">
    <source>
        <dbReference type="PROSITE" id="PS50888"/>
    </source>
</evidence>
<dbReference type="GO" id="GO:0005634">
    <property type="term" value="C:nucleus"/>
    <property type="evidence" value="ECO:0007669"/>
    <property type="project" value="UniProtKB-SubCell"/>
</dbReference>
<gene>
    <name evidence="7" type="ORF">O6P43_015366</name>
</gene>
<keyword evidence="8" id="KW-1185">Reference proteome</keyword>
<accession>A0AAD7PRQ6</accession>
<dbReference type="PANTHER" id="PTHR36066:SF2">
    <property type="entry name" value="TRANSCRIPTION FACTOR BHLH145"/>
    <property type="match status" value="1"/>
</dbReference>
<dbReference type="CDD" id="cd18917">
    <property type="entry name" value="bHLH_AtSAC51_like"/>
    <property type="match status" value="1"/>
</dbReference>
<evidence type="ECO:0000256" key="2">
    <source>
        <dbReference type="ARBA" id="ARBA00023015"/>
    </source>
</evidence>